<organism evidence="2 3">
    <name type="scientific">Candidatus Borkfalkia ceftriaxoniphila</name>
    <dbReference type="NCBI Taxonomy" id="2508949"/>
    <lineage>
        <taxon>Bacteria</taxon>
        <taxon>Bacillati</taxon>
        <taxon>Bacillota</taxon>
        <taxon>Clostridia</taxon>
        <taxon>Christensenellales</taxon>
        <taxon>Christensenellaceae</taxon>
        <taxon>Candidatus Borkfalkia</taxon>
    </lineage>
</organism>
<comment type="caution">
    <text evidence="2">The sequence shown here is derived from an EMBL/GenBank/DDBJ whole genome shotgun (WGS) entry which is preliminary data.</text>
</comment>
<evidence type="ECO:0000259" key="1">
    <source>
        <dbReference type="Pfam" id="PF01261"/>
    </source>
</evidence>
<dbReference type="InterPro" id="IPR036237">
    <property type="entry name" value="Xyl_isomerase-like_sf"/>
</dbReference>
<dbReference type="GO" id="GO:0016853">
    <property type="term" value="F:isomerase activity"/>
    <property type="evidence" value="ECO:0007669"/>
    <property type="project" value="UniProtKB-KW"/>
</dbReference>
<dbReference type="Pfam" id="PF01261">
    <property type="entry name" value="AP_endonuc_2"/>
    <property type="match status" value="1"/>
</dbReference>
<name>A0A4Q2K4S0_9FIRM</name>
<dbReference type="InterPro" id="IPR050312">
    <property type="entry name" value="IolE/XylAMocC-like"/>
</dbReference>
<dbReference type="PANTHER" id="PTHR12110:SF41">
    <property type="entry name" value="INOSOSE DEHYDRATASE"/>
    <property type="match status" value="1"/>
</dbReference>
<keyword evidence="3" id="KW-1185">Reference proteome</keyword>
<dbReference type="AlphaFoldDB" id="A0A4Q2K4S0"/>
<dbReference type="OrthoDB" id="9798407at2"/>
<reference evidence="2 3" key="1">
    <citation type="journal article" date="2019" name="Gut">
        <title>Antibiotics-induced monodominance of a novel gut bacterial order.</title>
        <authorList>
            <person name="Hildebrand F."/>
            <person name="Moitinho-Silva L."/>
            <person name="Blasche S."/>
            <person name="Jahn M.T."/>
            <person name="Gossmann T.I."/>
            <person name="Heuerta-Cepas J."/>
            <person name="Hercog R."/>
            <person name="Luetge M."/>
            <person name="Bahram M."/>
            <person name="Pryszlak A."/>
            <person name="Alves R.J."/>
            <person name="Waszak S.M."/>
            <person name="Zhu A."/>
            <person name="Ye L."/>
            <person name="Costea P.I."/>
            <person name="Aalvink S."/>
            <person name="Belzer C."/>
            <person name="Forslund S.K."/>
            <person name="Sunagawa S."/>
            <person name="Hentschel U."/>
            <person name="Merten C."/>
            <person name="Patil K.R."/>
            <person name="Benes V."/>
            <person name="Bork P."/>
        </authorList>
    </citation>
    <scope>NUCLEOTIDE SEQUENCE [LARGE SCALE GENOMIC DNA]</scope>
    <source>
        <strain evidence="2 3">HDS1380</strain>
    </source>
</reference>
<gene>
    <name evidence="2" type="ORF">ESZ91_11475</name>
</gene>
<feature type="domain" description="Xylose isomerase-like TIM barrel" evidence="1">
    <location>
        <begin position="23"/>
        <end position="236"/>
    </location>
</feature>
<dbReference type="InterPro" id="IPR013022">
    <property type="entry name" value="Xyl_isomerase-like_TIM-brl"/>
</dbReference>
<evidence type="ECO:0000313" key="2">
    <source>
        <dbReference type="EMBL" id="RXZ57962.1"/>
    </source>
</evidence>
<keyword evidence="2" id="KW-0413">Isomerase</keyword>
<evidence type="ECO:0000313" key="3">
    <source>
        <dbReference type="Proteomes" id="UP000291269"/>
    </source>
</evidence>
<dbReference type="EMBL" id="SDOZ01000005">
    <property type="protein sequence ID" value="RXZ57962.1"/>
    <property type="molecule type" value="Genomic_DNA"/>
</dbReference>
<proteinExistence type="predicted"/>
<protein>
    <submittedName>
        <fullName evidence="2">Sugar phosphate isomerase/epimerase</fullName>
    </submittedName>
</protein>
<dbReference type="Gene3D" id="3.20.20.150">
    <property type="entry name" value="Divalent-metal-dependent TIM barrel enzymes"/>
    <property type="match status" value="1"/>
</dbReference>
<accession>A0A4Q2K4S0</accession>
<dbReference type="PANTHER" id="PTHR12110">
    <property type="entry name" value="HYDROXYPYRUVATE ISOMERASE"/>
    <property type="match status" value="1"/>
</dbReference>
<dbReference type="SUPFAM" id="SSF51658">
    <property type="entry name" value="Xylose isomerase-like"/>
    <property type="match status" value="1"/>
</dbReference>
<dbReference type="Proteomes" id="UP000291269">
    <property type="component" value="Unassembled WGS sequence"/>
</dbReference>
<sequence length="237" mass="26471">MQFGVQLYSLRELIGQKGLKEALRLVSAAGFSGVEFAGFYGYGAEQLQELLERYHLKAISAHVGAQEMEAAIPILKKLGVGCAIIPFIPFNIGTSFEEGLQACRSSEALLRENGMILGYHNHAHEFNGGTDILKRLAENIPALKLELDVFWLAVAGIRATDYIKEQRERLIYLHIKELGENAESINPVVGEGRADIENVLKLGREMNVGWSILEVEKVGVPVEEYLARSYEFMKKYQ</sequence>
<dbReference type="RefSeq" id="WP_129227422.1">
    <property type="nucleotide sequence ID" value="NZ_SDOZ01000005.1"/>
</dbReference>